<feature type="non-terminal residue" evidence="2">
    <location>
        <position position="1"/>
    </location>
</feature>
<evidence type="ECO:0000313" key="2">
    <source>
        <dbReference type="EMBL" id="HBU97613.1"/>
    </source>
</evidence>
<evidence type="ECO:0000259" key="1">
    <source>
        <dbReference type="Pfam" id="PF13291"/>
    </source>
</evidence>
<dbReference type="Gene3D" id="3.30.70.260">
    <property type="match status" value="1"/>
</dbReference>
<comment type="caution">
    <text evidence="2">The sequence shown here is derived from an EMBL/GenBank/DDBJ whole genome shotgun (WGS) entry which is preliminary data.</text>
</comment>
<evidence type="ECO:0000313" key="3">
    <source>
        <dbReference type="Proteomes" id="UP000264753"/>
    </source>
</evidence>
<protein>
    <recommendedName>
        <fullName evidence="1">ACT domain-containing protein</fullName>
    </recommendedName>
</protein>
<dbReference type="InterPro" id="IPR002912">
    <property type="entry name" value="ACT_dom"/>
</dbReference>
<organism evidence="2 3">
    <name type="scientific">Thalassospira lucentensis</name>
    <dbReference type="NCBI Taxonomy" id="168935"/>
    <lineage>
        <taxon>Bacteria</taxon>
        <taxon>Pseudomonadati</taxon>
        <taxon>Pseudomonadota</taxon>
        <taxon>Alphaproteobacteria</taxon>
        <taxon>Rhodospirillales</taxon>
        <taxon>Thalassospiraceae</taxon>
        <taxon>Thalassospira</taxon>
    </lineage>
</organism>
<gene>
    <name evidence="2" type="ORF">DEF21_06870</name>
</gene>
<sequence length="52" mass="5866">HGNITNLRFTNRTTDFFEMLIDVDVVDVKHLTNIIAALRATPVVNTVERARG</sequence>
<feature type="domain" description="ACT" evidence="1">
    <location>
        <begin position="2"/>
        <end position="49"/>
    </location>
</feature>
<dbReference type="Proteomes" id="UP000264753">
    <property type="component" value="Unassembled WGS sequence"/>
</dbReference>
<dbReference type="AlphaFoldDB" id="A0A358HR04"/>
<accession>A0A358HR04</accession>
<dbReference type="EMBL" id="DOOG01000058">
    <property type="protein sequence ID" value="HBU97613.1"/>
    <property type="molecule type" value="Genomic_DNA"/>
</dbReference>
<proteinExistence type="predicted"/>
<dbReference type="Pfam" id="PF13291">
    <property type="entry name" value="ACT_4"/>
    <property type="match status" value="1"/>
</dbReference>
<reference evidence="2 3" key="1">
    <citation type="journal article" date="2018" name="Nat. Biotechnol.">
        <title>A standardized bacterial taxonomy based on genome phylogeny substantially revises the tree of life.</title>
        <authorList>
            <person name="Parks D.H."/>
            <person name="Chuvochina M."/>
            <person name="Waite D.W."/>
            <person name="Rinke C."/>
            <person name="Skarshewski A."/>
            <person name="Chaumeil P.A."/>
            <person name="Hugenholtz P."/>
        </authorList>
    </citation>
    <scope>NUCLEOTIDE SEQUENCE [LARGE SCALE GENOMIC DNA]</scope>
    <source>
        <strain evidence="2">UBA8707</strain>
    </source>
</reference>
<name>A0A358HR04_9PROT</name>
<dbReference type="RefSeq" id="WP_276652337.1">
    <property type="nucleotide sequence ID" value="NZ_DOOG01000058.1"/>
</dbReference>